<dbReference type="GO" id="GO:0009279">
    <property type="term" value="C:cell outer membrane"/>
    <property type="evidence" value="ECO:0007669"/>
    <property type="project" value="UniProtKB-SubCell"/>
</dbReference>
<evidence type="ECO:0000256" key="7">
    <source>
        <dbReference type="ARBA" id="ARBA00023237"/>
    </source>
</evidence>
<accession>B3QRB5</accession>
<dbReference type="Proteomes" id="UP000008811">
    <property type="component" value="Chromosome"/>
</dbReference>
<feature type="chain" id="PRO_5002795674" evidence="9">
    <location>
        <begin position="26"/>
        <end position="448"/>
    </location>
</feature>
<dbReference type="eggNOG" id="COG1538">
    <property type="taxonomic scope" value="Bacteria"/>
</dbReference>
<dbReference type="InterPro" id="IPR028351">
    <property type="entry name" value="CyaE"/>
</dbReference>
<comment type="similarity">
    <text evidence="2">Belongs to the outer membrane factor (OMF) (TC 1.B.17) family.</text>
</comment>
<evidence type="ECO:0000256" key="2">
    <source>
        <dbReference type="ARBA" id="ARBA00007613"/>
    </source>
</evidence>
<feature type="signal peptide" evidence="9">
    <location>
        <begin position="1"/>
        <end position="25"/>
    </location>
</feature>
<organism evidence="10 11">
    <name type="scientific">Chlorobaculum parvum (strain DSM 263 / NCIMB 8327)</name>
    <name type="common">Chlorobium vibrioforme subsp. thiosulfatophilum</name>
    <dbReference type="NCBI Taxonomy" id="517417"/>
    <lineage>
        <taxon>Bacteria</taxon>
        <taxon>Pseudomonadati</taxon>
        <taxon>Chlorobiota</taxon>
        <taxon>Chlorobiia</taxon>
        <taxon>Chlorobiales</taxon>
        <taxon>Chlorobiaceae</taxon>
        <taxon>Chlorobaculum</taxon>
    </lineage>
</organism>
<dbReference type="PANTHER" id="PTHR30026">
    <property type="entry name" value="OUTER MEMBRANE PROTEIN TOLC"/>
    <property type="match status" value="1"/>
</dbReference>
<reference evidence="10" key="1">
    <citation type="submission" date="2008-06" db="EMBL/GenBank/DDBJ databases">
        <title>Complete sequence of Chlorobaculum parvum NCIB 8327.</title>
        <authorList>
            <consortium name="US DOE Joint Genome Institute"/>
            <person name="Lucas S."/>
            <person name="Copeland A."/>
            <person name="Lapidus A."/>
            <person name="Glavina del Rio T."/>
            <person name="Dalin E."/>
            <person name="Tice H."/>
            <person name="Bruce D."/>
            <person name="Goodwin L."/>
            <person name="Pitluck S."/>
            <person name="Schmutz J."/>
            <person name="Larimer F."/>
            <person name="Land M."/>
            <person name="Hauser L."/>
            <person name="Kyrpides N."/>
            <person name="Mikhailova N."/>
            <person name="Zhao F."/>
            <person name="Li T."/>
            <person name="Liu Z."/>
            <person name="Overmann J."/>
            <person name="Bryant D.A."/>
            <person name="Richardson P."/>
        </authorList>
    </citation>
    <scope>NUCLEOTIDE SEQUENCE [LARGE SCALE GENOMIC DNA]</scope>
    <source>
        <strain evidence="10">NCIB 8327</strain>
    </source>
</reference>
<dbReference type="GO" id="GO:0015288">
    <property type="term" value="F:porin activity"/>
    <property type="evidence" value="ECO:0007669"/>
    <property type="project" value="TreeGrafter"/>
</dbReference>
<dbReference type="KEGG" id="cpc:Cpar_0057"/>
<comment type="subcellular location">
    <subcellularLocation>
        <location evidence="1">Cell outer membrane</location>
    </subcellularLocation>
</comment>
<dbReference type="InterPro" id="IPR003423">
    <property type="entry name" value="OMP_efflux"/>
</dbReference>
<keyword evidence="7" id="KW-0998">Cell outer membrane</keyword>
<evidence type="ECO:0000256" key="5">
    <source>
        <dbReference type="ARBA" id="ARBA00022692"/>
    </source>
</evidence>
<sequence>MKHNKSIATLLLIAAVMTTAQPLRAEEIAPATSEPITLDEALRMTREHNPRALQAVEEVKAADAQVTRGRSGYFPHLSASAGYRYLDPVAEANFGGATIQFVPNDNYDARVTAEMMLYDFGRTGRTVDLAKAGRNSAGIRQEITLRDLSLATIRAFYSVLFLQEAVSVQQKEIDALQKNLDHMQKRYDEGAATRFDLLTTQVRLAAAGNRKIDYETQLHNQEIALRRLCGLDEQAPLNLSGSFDITVADKDANRLAAAALEQRPELMLARENLKAASYKKSLAGKEFLPKIVGSASWGTANGYMPDIDKMRTNVAAGVELQVPIFDGFGRSAALREAAAMKRSAEQQQLDTEQMAQAEIRQSLNDLKSSEQKIETTCLQVSQADLAAQHARIRYDNGLATTLDLLDAEAALAEAELAHLQARYEYVLNAYDVRRASGDLIAQKQEKGS</sequence>
<evidence type="ECO:0000256" key="1">
    <source>
        <dbReference type="ARBA" id="ARBA00004442"/>
    </source>
</evidence>
<keyword evidence="8" id="KW-0175">Coiled coil</keyword>
<feature type="coiled-coil region" evidence="8">
    <location>
        <begin position="159"/>
        <end position="193"/>
    </location>
</feature>
<keyword evidence="5" id="KW-0812">Transmembrane</keyword>
<evidence type="ECO:0000313" key="11">
    <source>
        <dbReference type="Proteomes" id="UP000008811"/>
    </source>
</evidence>
<evidence type="ECO:0000256" key="8">
    <source>
        <dbReference type="SAM" id="Coils"/>
    </source>
</evidence>
<keyword evidence="6" id="KW-0472">Membrane</keyword>
<protein>
    <submittedName>
        <fullName evidence="10">Outer membrane efflux protein</fullName>
    </submittedName>
</protein>
<dbReference type="STRING" id="517417.Cpar_0057"/>
<dbReference type="Gene3D" id="1.20.1600.10">
    <property type="entry name" value="Outer membrane efflux proteins (OEP)"/>
    <property type="match status" value="1"/>
</dbReference>
<dbReference type="PANTHER" id="PTHR30026:SF20">
    <property type="entry name" value="OUTER MEMBRANE PROTEIN TOLC"/>
    <property type="match status" value="1"/>
</dbReference>
<keyword evidence="3" id="KW-0813">Transport</keyword>
<dbReference type="AlphaFoldDB" id="B3QRB5"/>
<proteinExistence type="inferred from homology"/>
<gene>
    <name evidence="10" type="ordered locus">Cpar_0057</name>
</gene>
<dbReference type="Pfam" id="PF02321">
    <property type="entry name" value="OEP"/>
    <property type="match status" value="2"/>
</dbReference>
<evidence type="ECO:0000256" key="4">
    <source>
        <dbReference type="ARBA" id="ARBA00022452"/>
    </source>
</evidence>
<dbReference type="InterPro" id="IPR051906">
    <property type="entry name" value="TolC-like"/>
</dbReference>
<evidence type="ECO:0000256" key="9">
    <source>
        <dbReference type="SAM" id="SignalP"/>
    </source>
</evidence>
<keyword evidence="9" id="KW-0732">Signal</keyword>
<dbReference type="GO" id="GO:1990281">
    <property type="term" value="C:efflux pump complex"/>
    <property type="evidence" value="ECO:0007669"/>
    <property type="project" value="TreeGrafter"/>
</dbReference>
<evidence type="ECO:0000313" key="10">
    <source>
        <dbReference type="EMBL" id="ACF10485.1"/>
    </source>
</evidence>
<dbReference type="PIRSF" id="PIRSF001892">
    <property type="entry name" value="CyaE"/>
    <property type="match status" value="1"/>
</dbReference>
<name>B3QRB5_CHLP8</name>
<dbReference type="HOGENOM" id="CLU_012817_10_6_10"/>
<evidence type="ECO:0000256" key="3">
    <source>
        <dbReference type="ARBA" id="ARBA00022448"/>
    </source>
</evidence>
<dbReference type="EMBL" id="CP001099">
    <property type="protein sequence ID" value="ACF10485.1"/>
    <property type="molecule type" value="Genomic_DNA"/>
</dbReference>
<dbReference type="GO" id="GO:0015562">
    <property type="term" value="F:efflux transmembrane transporter activity"/>
    <property type="evidence" value="ECO:0007669"/>
    <property type="project" value="InterPro"/>
</dbReference>
<keyword evidence="4" id="KW-1134">Transmembrane beta strand</keyword>
<evidence type="ECO:0000256" key="6">
    <source>
        <dbReference type="ARBA" id="ARBA00023136"/>
    </source>
</evidence>
<dbReference type="SUPFAM" id="SSF56954">
    <property type="entry name" value="Outer membrane efflux proteins (OEP)"/>
    <property type="match status" value="1"/>
</dbReference>
<keyword evidence="11" id="KW-1185">Reference proteome</keyword>